<protein>
    <submittedName>
        <fullName evidence="1">Uncharacterized protein</fullName>
    </submittedName>
</protein>
<evidence type="ECO:0000313" key="2">
    <source>
        <dbReference type="Proteomes" id="UP000499080"/>
    </source>
</evidence>
<name>A0A4Y2IWT4_ARAVE</name>
<evidence type="ECO:0000313" key="1">
    <source>
        <dbReference type="EMBL" id="GBM82303.1"/>
    </source>
</evidence>
<dbReference type="AlphaFoldDB" id="A0A4Y2IWT4"/>
<keyword evidence="2" id="KW-1185">Reference proteome</keyword>
<reference evidence="1 2" key="1">
    <citation type="journal article" date="2019" name="Sci. Rep.">
        <title>Orb-weaving spider Araneus ventricosus genome elucidates the spidroin gene catalogue.</title>
        <authorList>
            <person name="Kono N."/>
            <person name="Nakamura H."/>
            <person name="Ohtoshi R."/>
            <person name="Moran D.A.P."/>
            <person name="Shinohara A."/>
            <person name="Yoshida Y."/>
            <person name="Fujiwara M."/>
            <person name="Mori M."/>
            <person name="Tomita M."/>
            <person name="Arakawa K."/>
        </authorList>
    </citation>
    <scope>NUCLEOTIDE SEQUENCE [LARGE SCALE GENOMIC DNA]</scope>
</reference>
<organism evidence="1 2">
    <name type="scientific">Araneus ventricosus</name>
    <name type="common">Orbweaver spider</name>
    <name type="synonym">Epeira ventricosa</name>
    <dbReference type="NCBI Taxonomy" id="182803"/>
    <lineage>
        <taxon>Eukaryota</taxon>
        <taxon>Metazoa</taxon>
        <taxon>Ecdysozoa</taxon>
        <taxon>Arthropoda</taxon>
        <taxon>Chelicerata</taxon>
        <taxon>Arachnida</taxon>
        <taxon>Araneae</taxon>
        <taxon>Araneomorphae</taxon>
        <taxon>Entelegynae</taxon>
        <taxon>Araneoidea</taxon>
        <taxon>Araneidae</taxon>
        <taxon>Araneus</taxon>
    </lineage>
</organism>
<accession>A0A4Y2IWT4</accession>
<sequence length="122" mass="14207">MPVWCAIKKNKYFTDGPKEVFQAIQTSPYLSNELLQVVDPVIQRNAFFEHPENGLLTMFVDEREHIRDLSYRRILKARQNVPKKTVRNFVPPKINFQASYYTEIINLNSCVVYPPPNAAAHK</sequence>
<dbReference type="PANTHER" id="PTHR46409:SF1">
    <property type="entry name" value="HTH PSQ-TYPE DOMAIN-CONTAINING PROTEIN"/>
    <property type="match status" value="1"/>
</dbReference>
<dbReference type="PANTHER" id="PTHR46409">
    <property type="entry name" value="HTH PSQ-TYPE DOMAIN-CONTAINING PROTEIN"/>
    <property type="match status" value="1"/>
</dbReference>
<comment type="caution">
    <text evidence="1">The sequence shown here is derived from an EMBL/GenBank/DDBJ whole genome shotgun (WGS) entry which is preliminary data.</text>
</comment>
<dbReference type="OrthoDB" id="6764388at2759"/>
<proteinExistence type="predicted"/>
<gene>
    <name evidence="1" type="ORF">AVEN_193550_1</name>
</gene>
<dbReference type="EMBL" id="BGPR01003003">
    <property type="protein sequence ID" value="GBM82303.1"/>
    <property type="molecule type" value="Genomic_DNA"/>
</dbReference>
<dbReference type="Proteomes" id="UP000499080">
    <property type="component" value="Unassembled WGS sequence"/>
</dbReference>